<gene>
    <name evidence="2" type="ORF">ACET3X_006015</name>
</gene>
<comment type="caution">
    <text evidence="2">The sequence shown here is derived from an EMBL/GenBank/DDBJ whole genome shotgun (WGS) entry which is preliminary data.</text>
</comment>
<dbReference type="Proteomes" id="UP001578633">
    <property type="component" value="Chromosome 5"/>
</dbReference>
<feature type="compositionally biased region" description="Basic residues" evidence="1">
    <location>
        <begin position="216"/>
        <end position="229"/>
    </location>
</feature>
<dbReference type="GeneID" id="96086337"/>
<name>A0ABR3UH25_9PLEO</name>
<keyword evidence="3" id="KW-1185">Reference proteome</keyword>
<feature type="region of interest" description="Disordered" evidence="1">
    <location>
        <begin position="1"/>
        <end position="92"/>
    </location>
</feature>
<dbReference type="Pfam" id="PF09428">
    <property type="entry name" value="DUF2011"/>
    <property type="match status" value="1"/>
</dbReference>
<proteinExistence type="predicted"/>
<dbReference type="RefSeq" id="XP_069306375.1">
    <property type="nucleotide sequence ID" value="XM_069452180.1"/>
</dbReference>
<feature type="compositionally biased region" description="Acidic residues" evidence="1">
    <location>
        <begin position="48"/>
        <end position="61"/>
    </location>
</feature>
<feature type="compositionally biased region" description="Basic and acidic residues" evidence="1">
    <location>
        <begin position="186"/>
        <end position="215"/>
    </location>
</feature>
<accession>A0ABR3UH25</accession>
<feature type="region of interest" description="Disordered" evidence="1">
    <location>
        <begin position="186"/>
        <end position="262"/>
    </location>
</feature>
<evidence type="ECO:0000313" key="2">
    <source>
        <dbReference type="EMBL" id="KAL1795791.1"/>
    </source>
</evidence>
<dbReference type="EMBL" id="JBHGVX010000005">
    <property type="protein sequence ID" value="KAL1795791.1"/>
    <property type="molecule type" value="Genomic_DNA"/>
</dbReference>
<organism evidence="2 3">
    <name type="scientific">Alternaria dauci</name>
    <dbReference type="NCBI Taxonomy" id="48095"/>
    <lineage>
        <taxon>Eukaryota</taxon>
        <taxon>Fungi</taxon>
        <taxon>Dikarya</taxon>
        <taxon>Ascomycota</taxon>
        <taxon>Pezizomycotina</taxon>
        <taxon>Dothideomycetes</taxon>
        <taxon>Pleosporomycetidae</taxon>
        <taxon>Pleosporales</taxon>
        <taxon>Pleosporineae</taxon>
        <taxon>Pleosporaceae</taxon>
        <taxon>Alternaria</taxon>
        <taxon>Alternaria sect. Porri</taxon>
    </lineage>
</organism>
<dbReference type="InterPro" id="IPR018555">
    <property type="entry name" value="C630.06c-like"/>
</dbReference>
<reference evidence="2 3" key="1">
    <citation type="submission" date="2024-09" db="EMBL/GenBank/DDBJ databases">
        <title>T2T genomes of carrot and Alternaria dauci and their utility for understanding host-pathogen interaction during carrot leaf blight disease.</title>
        <authorList>
            <person name="Liu W."/>
            <person name="Xu S."/>
            <person name="Ou C."/>
            <person name="Liu X."/>
            <person name="Zhuang F."/>
            <person name="Deng X.W."/>
        </authorList>
    </citation>
    <scope>NUCLEOTIDE SEQUENCE [LARGE SCALE GENOMIC DNA]</scope>
    <source>
        <strain evidence="2 3">A2016</strain>
    </source>
</reference>
<sequence>MFDVPDAKRVRRHELHSPASSPRNSPDPDLEQLLRSKIQTDFTYTTAADDDADDANDEDETELRLFAAPANAAPQSHKIRISSPDADSGEAGLAVKKPRSYYFADGPTSEAEQEFRAAALEGRSVLELSQQPWPGCALPWKVRNISPAGMTKEVLVGHPPMLVLVQDKAHKRTRKGKKSRIAIRKKLQEAKNKESEAARLAREKEEAKREKNTRRNREKKLKQKAKQLAKRAADGAPEGTADGMHRVETTATEGQPVGAEST</sequence>
<evidence type="ECO:0000256" key="1">
    <source>
        <dbReference type="SAM" id="MobiDB-lite"/>
    </source>
</evidence>
<protein>
    <submittedName>
        <fullName evidence="2">Uncharacterized protein</fullName>
    </submittedName>
</protein>
<evidence type="ECO:0000313" key="3">
    <source>
        <dbReference type="Proteomes" id="UP001578633"/>
    </source>
</evidence>